<evidence type="ECO:0000313" key="2">
    <source>
        <dbReference type="Proteomes" id="UP000010433"/>
    </source>
</evidence>
<name>L1NJX7_9BACT</name>
<proteinExistence type="predicted"/>
<organism evidence="1 2">
    <name type="scientific">Hoylesella saccharolytica F0055</name>
    <dbReference type="NCBI Taxonomy" id="1127699"/>
    <lineage>
        <taxon>Bacteria</taxon>
        <taxon>Pseudomonadati</taxon>
        <taxon>Bacteroidota</taxon>
        <taxon>Bacteroidia</taxon>
        <taxon>Bacteroidales</taxon>
        <taxon>Prevotellaceae</taxon>
        <taxon>Hoylesella</taxon>
    </lineage>
</organism>
<dbReference type="HOGENOM" id="CLU_2900489_0_0_10"/>
<protein>
    <submittedName>
        <fullName evidence="1">Uncharacterized protein</fullName>
    </submittedName>
</protein>
<dbReference type="AlphaFoldDB" id="L1NJX7"/>
<keyword evidence="2" id="KW-1185">Reference proteome</keyword>
<evidence type="ECO:0000313" key="1">
    <source>
        <dbReference type="EMBL" id="EKY03646.1"/>
    </source>
</evidence>
<dbReference type="Proteomes" id="UP000010433">
    <property type="component" value="Unassembled WGS sequence"/>
</dbReference>
<comment type="caution">
    <text evidence="1">The sequence shown here is derived from an EMBL/GenBank/DDBJ whole genome shotgun (WGS) entry which is preliminary data.</text>
</comment>
<sequence length="62" mass="7255">MKALYKEQKTSNAVHLPLYWNVLSFSFTTVEFSLDKAFKWLAAHLSPYKGEKERGWLIFNSS</sequence>
<reference evidence="1 2" key="1">
    <citation type="submission" date="2012-05" db="EMBL/GenBank/DDBJ databases">
        <authorList>
            <person name="Weinstock G."/>
            <person name="Sodergren E."/>
            <person name="Lobos E.A."/>
            <person name="Fulton L."/>
            <person name="Fulton R."/>
            <person name="Courtney L."/>
            <person name="Fronick C."/>
            <person name="O'Laughlin M."/>
            <person name="Godfrey J."/>
            <person name="Wilson R.M."/>
            <person name="Miner T."/>
            <person name="Farmer C."/>
            <person name="Delehaunty K."/>
            <person name="Cordes M."/>
            <person name="Minx P."/>
            <person name="Tomlinson C."/>
            <person name="Chen J."/>
            <person name="Wollam A."/>
            <person name="Pepin K.H."/>
            <person name="Bhonagiri V."/>
            <person name="Zhang X."/>
            <person name="Suruliraj S."/>
            <person name="Warren W."/>
            <person name="Mitreva M."/>
            <person name="Mardis E.R."/>
            <person name="Wilson R.K."/>
        </authorList>
    </citation>
    <scope>NUCLEOTIDE SEQUENCE [LARGE SCALE GENOMIC DNA]</scope>
    <source>
        <strain evidence="1 2">F0055</strain>
    </source>
</reference>
<dbReference type="EMBL" id="AMEP01000029">
    <property type="protein sequence ID" value="EKY03646.1"/>
    <property type="molecule type" value="Genomic_DNA"/>
</dbReference>
<dbReference type="PATRIC" id="fig|1127699.3.peg.258"/>
<gene>
    <name evidence="1" type="ORF">HMPREF9151_00288</name>
</gene>
<accession>L1NJX7</accession>